<dbReference type="Proteomes" id="UP000054279">
    <property type="component" value="Unassembled WGS sequence"/>
</dbReference>
<name>A0A0C9VIZ5_SPHS4</name>
<accession>A0A0C9VIZ5</accession>
<evidence type="ECO:0000313" key="3">
    <source>
        <dbReference type="Proteomes" id="UP000054279"/>
    </source>
</evidence>
<evidence type="ECO:0000256" key="1">
    <source>
        <dbReference type="SAM" id="MobiDB-lite"/>
    </source>
</evidence>
<feature type="region of interest" description="Disordered" evidence="1">
    <location>
        <begin position="145"/>
        <end position="214"/>
    </location>
</feature>
<evidence type="ECO:0000313" key="2">
    <source>
        <dbReference type="EMBL" id="KIJ37291.1"/>
    </source>
</evidence>
<dbReference type="AlphaFoldDB" id="A0A0C9VIZ5"/>
<sequence>MWDRSPSHISFYSHLKKAAPGSKEAVIANAKHQLCFWHALRAVKQSLAKNKSMPVHYNRESAHAVFNFIDPLFIPQAQQKPGATKMDKPPEKPLLRIQLIFNNHPRPLTQPNLFSVKQQMLRWEKVHDQDRSGLRSVHAVIVEAHEDGDFDSEEEKWEEEESDGSDSEDGDDVAHWINKVINETSSDRIEDQDLPEESNGKSKDSQYIFCPSPH</sequence>
<feature type="compositionally biased region" description="Acidic residues" evidence="1">
    <location>
        <begin position="146"/>
        <end position="171"/>
    </location>
</feature>
<organism evidence="2 3">
    <name type="scientific">Sphaerobolus stellatus (strain SS14)</name>
    <dbReference type="NCBI Taxonomy" id="990650"/>
    <lineage>
        <taxon>Eukaryota</taxon>
        <taxon>Fungi</taxon>
        <taxon>Dikarya</taxon>
        <taxon>Basidiomycota</taxon>
        <taxon>Agaricomycotina</taxon>
        <taxon>Agaricomycetes</taxon>
        <taxon>Phallomycetidae</taxon>
        <taxon>Geastrales</taxon>
        <taxon>Sphaerobolaceae</taxon>
        <taxon>Sphaerobolus</taxon>
    </lineage>
</organism>
<keyword evidence="3" id="KW-1185">Reference proteome</keyword>
<evidence type="ECO:0008006" key="4">
    <source>
        <dbReference type="Google" id="ProtNLM"/>
    </source>
</evidence>
<proteinExistence type="predicted"/>
<protein>
    <recommendedName>
        <fullName evidence="4">MULE transposase domain-containing protein</fullName>
    </recommendedName>
</protein>
<dbReference type="HOGENOM" id="CLU_1289678_0_0_1"/>
<gene>
    <name evidence="2" type="ORF">M422DRAFT_50584</name>
</gene>
<dbReference type="EMBL" id="KN837170">
    <property type="protein sequence ID" value="KIJ37291.1"/>
    <property type="molecule type" value="Genomic_DNA"/>
</dbReference>
<reference evidence="2 3" key="1">
    <citation type="submission" date="2014-06" db="EMBL/GenBank/DDBJ databases">
        <title>Evolutionary Origins and Diversification of the Mycorrhizal Mutualists.</title>
        <authorList>
            <consortium name="DOE Joint Genome Institute"/>
            <consortium name="Mycorrhizal Genomics Consortium"/>
            <person name="Kohler A."/>
            <person name="Kuo A."/>
            <person name="Nagy L.G."/>
            <person name="Floudas D."/>
            <person name="Copeland A."/>
            <person name="Barry K.W."/>
            <person name="Cichocki N."/>
            <person name="Veneault-Fourrey C."/>
            <person name="LaButti K."/>
            <person name="Lindquist E.A."/>
            <person name="Lipzen A."/>
            <person name="Lundell T."/>
            <person name="Morin E."/>
            <person name="Murat C."/>
            <person name="Riley R."/>
            <person name="Ohm R."/>
            <person name="Sun H."/>
            <person name="Tunlid A."/>
            <person name="Henrissat B."/>
            <person name="Grigoriev I.V."/>
            <person name="Hibbett D.S."/>
            <person name="Martin F."/>
        </authorList>
    </citation>
    <scope>NUCLEOTIDE SEQUENCE [LARGE SCALE GENOMIC DNA]</scope>
    <source>
        <strain evidence="2 3">SS14</strain>
    </source>
</reference>